<protein>
    <submittedName>
        <fullName evidence="1">Uncharacterized protein</fullName>
    </submittedName>
</protein>
<reference evidence="1" key="1">
    <citation type="journal article" date="2021" name="Proc. Natl. Acad. Sci. U.S.A.">
        <title>A Catalog of Tens of Thousands of Viruses from Human Metagenomes Reveals Hidden Associations with Chronic Diseases.</title>
        <authorList>
            <person name="Tisza M.J."/>
            <person name="Buck C.B."/>
        </authorList>
    </citation>
    <scope>NUCLEOTIDE SEQUENCE</scope>
    <source>
        <strain evidence="1">CtQ5V6</strain>
    </source>
</reference>
<accession>A0A8S5RQR2</accession>
<dbReference type="EMBL" id="BK059134">
    <property type="protein sequence ID" value="DAE33429.1"/>
    <property type="molecule type" value="Genomic_DNA"/>
</dbReference>
<sequence length="84" mass="9626">MKHSKLEIKTIDEDSIYCQVLIDGHVVHGVRSIRFEKKAQSMPVVSIDMNCIDMTVDSPFITQLEGKDGENEIIFKFKDDNEPK</sequence>
<proteinExistence type="predicted"/>
<evidence type="ECO:0000313" key="1">
    <source>
        <dbReference type="EMBL" id="DAE33429.1"/>
    </source>
</evidence>
<name>A0A8S5RQR2_9VIRU</name>
<organism evidence="1">
    <name type="scientific">virus sp. ctQ5V6</name>
    <dbReference type="NCBI Taxonomy" id="2825815"/>
    <lineage>
        <taxon>Viruses</taxon>
    </lineage>
</organism>